<dbReference type="VEuPathDB" id="AmoebaDB:EIN_125530"/>
<dbReference type="GeneID" id="14888371"/>
<dbReference type="GO" id="GO:0004674">
    <property type="term" value="F:protein serine/threonine kinase activity"/>
    <property type="evidence" value="ECO:0007669"/>
    <property type="project" value="TreeGrafter"/>
</dbReference>
<evidence type="ECO:0000256" key="4">
    <source>
        <dbReference type="ARBA" id="ARBA00022737"/>
    </source>
</evidence>
<evidence type="ECO:0000256" key="5">
    <source>
        <dbReference type="ARBA" id="ARBA00023212"/>
    </source>
</evidence>
<dbReference type="InterPro" id="IPR027417">
    <property type="entry name" value="P-loop_NTPase"/>
</dbReference>
<dbReference type="KEGG" id="eiv:EIN_125530"/>
<evidence type="ECO:0000256" key="2">
    <source>
        <dbReference type="ARBA" id="ARBA00004316"/>
    </source>
</evidence>
<keyword evidence="9" id="KW-1185">Reference proteome</keyword>
<dbReference type="OrthoDB" id="312459at2759"/>
<dbReference type="InterPro" id="IPR001609">
    <property type="entry name" value="Myosin_head_motor_dom-like"/>
</dbReference>
<dbReference type="GO" id="GO:0016459">
    <property type="term" value="C:myosin complex"/>
    <property type="evidence" value="ECO:0007669"/>
    <property type="project" value="InterPro"/>
</dbReference>
<evidence type="ECO:0000259" key="7">
    <source>
        <dbReference type="Pfam" id="PF00063"/>
    </source>
</evidence>
<evidence type="ECO:0000313" key="8">
    <source>
        <dbReference type="EMBL" id="ELP89379.1"/>
    </source>
</evidence>
<keyword evidence="3" id="KW-0963">Cytoplasm</keyword>
<keyword evidence="4" id="KW-0677">Repeat</keyword>
<dbReference type="Pfam" id="PF00063">
    <property type="entry name" value="Myosin_head"/>
    <property type="match status" value="1"/>
</dbReference>
<evidence type="ECO:0000256" key="6">
    <source>
        <dbReference type="ARBA" id="ARBA00023273"/>
    </source>
</evidence>
<evidence type="ECO:0000313" key="9">
    <source>
        <dbReference type="Proteomes" id="UP000014680"/>
    </source>
</evidence>
<organism evidence="8 9">
    <name type="scientific">Entamoeba invadens IP1</name>
    <dbReference type="NCBI Taxonomy" id="370355"/>
    <lineage>
        <taxon>Eukaryota</taxon>
        <taxon>Amoebozoa</taxon>
        <taxon>Evosea</taxon>
        <taxon>Archamoebae</taxon>
        <taxon>Mastigamoebida</taxon>
        <taxon>Entamoebidae</taxon>
        <taxon>Entamoeba</taxon>
    </lineage>
</organism>
<protein>
    <submittedName>
        <fullName evidence="8">Myosin heavy chain, skeletal muscle or cardiac muscle, putative</fullName>
    </submittedName>
</protein>
<dbReference type="InterPro" id="IPR052409">
    <property type="entry name" value="Myosin-III_kinase_activity"/>
</dbReference>
<feature type="domain" description="Myosin motor" evidence="7">
    <location>
        <begin position="76"/>
        <end position="143"/>
    </location>
</feature>
<evidence type="ECO:0000256" key="3">
    <source>
        <dbReference type="ARBA" id="ARBA00022490"/>
    </source>
</evidence>
<dbReference type="PANTHER" id="PTHR46256:SF3">
    <property type="entry name" value="MYOSIN MOTOR DOMAIN-CONTAINING PROTEIN"/>
    <property type="match status" value="1"/>
</dbReference>
<gene>
    <name evidence="8" type="ORF">EIN_125530</name>
</gene>
<dbReference type="GO" id="GO:0000146">
    <property type="term" value="F:microfilament motor activity"/>
    <property type="evidence" value="ECO:0007669"/>
    <property type="project" value="TreeGrafter"/>
</dbReference>
<dbReference type="GO" id="GO:0005524">
    <property type="term" value="F:ATP binding"/>
    <property type="evidence" value="ECO:0007669"/>
    <property type="project" value="InterPro"/>
</dbReference>
<dbReference type="GO" id="GO:0042995">
    <property type="term" value="C:cell projection"/>
    <property type="evidence" value="ECO:0007669"/>
    <property type="project" value="UniProtKB-SubCell"/>
</dbReference>
<dbReference type="RefSeq" id="XP_004256150.1">
    <property type="nucleotide sequence ID" value="XM_004256102.1"/>
</dbReference>
<proteinExistence type="predicted"/>
<dbReference type="GO" id="GO:0030832">
    <property type="term" value="P:regulation of actin filament length"/>
    <property type="evidence" value="ECO:0007669"/>
    <property type="project" value="TreeGrafter"/>
</dbReference>
<keyword evidence="6" id="KW-0966">Cell projection</keyword>
<reference evidence="8 9" key="1">
    <citation type="submission" date="2012-10" db="EMBL/GenBank/DDBJ databases">
        <authorList>
            <person name="Zafar N."/>
            <person name="Inman J."/>
            <person name="Hall N."/>
            <person name="Lorenzi H."/>
            <person name="Caler E."/>
        </authorList>
    </citation>
    <scope>NUCLEOTIDE SEQUENCE [LARGE SCALE GENOMIC DNA]</scope>
    <source>
        <strain evidence="8 9">IP1</strain>
    </source>
</reference>
<dbReference type="PANTHER" id="PTHR46256">
    <property type="entry name" value="AGAP011099-PA"/>
    <property type="match status" value="1"/>
</dbReference>
<evidence type="ECO:0000256" key="1">
    <source>
        <dbReference type="ARBA" id="ARBA00004245"/>
    </source>
</evidence>
<comment type="subcellular location">
    <subcellularLocation>
        <location evidence="2">Cell projection</location>
    </subcellularLocation>
    <subcellularLocation>
        <location evidence="1">Cytoplasm</location>
        <location evidence="1">Cytoskeleton</location>
    </subcellularLocation>
</comment>
<dbReference type="AlphaFoldDB" id="A0A0A1U514"/>
<name>A0A0A1U514_ENTIV</name>
<dbReference type="Proteomes" id="UP000014680">
    <property type="component" value="Unassembled WGS sequence"/>
</dbReference>
<accession>A0A0A1U514</accession>
<sequence length="152" mass="17150">MFGTTVKTVYDAAQYDNIDRIQKNQNPLKPHIKKTFLAAKGKFISELFSLHVAGGDDSGASAGGANKGQRGAKRHYFIDSTVLKQLRCNSILEGIRITRLGYPNRIIYNEFLKRYFFLGTNINKKTSDAMPVVKDFMKPICEKYKKDGISVH</sequence>
<dbReference type="SUPFAM" id="SSF52540">
    <property type="entry name" value="P-loop containing nucleoside triphosphate hydrolases"/>
    <property type="match status" value="1"/>
</dbReference>
<dbReference type="EMBL" id="KB206630">
    <property type="protein sequence ID" value="ELP89379.1"/>
    <property type="molecule type" value="Genomic_DNA"/>
</dbReference>
<keyword evidence="5" id="KW-0206">Cytoskeleton</keyword>
<dbReference type="Gene3D" id="1.20.58.60">
    <property type="match status" value="1"/>
</dbReference>